<keyword evidence="1" id="KW-0732">Signal</keyword>
<dbReference type="RefSeq" id="WP_109713210.1">
    <property type="nucleotide sequence ID" value="NZ_PPED02000003.1"/>
</dbReference>
<dbReference type="EMBL" id="PPED02000003">
    <property type="protein sequence ID" value="PWN69433.1"/>
    <property type="molecule type" value="Genomic_DNA"/>
</dbReference>
<evidence type="ECO:0000313" key="3">
    <source>
        <dbReference type="EMBL" id="PWN69433.1"/>
    </source>
</evidence>
<reference evidence="3 4" key="1">
    <citation type="submission" date="2018-04" db="EMBL/GenBank/DDBJ databases">
        <title>Draft Genome Sequence of Phosphate-Solubilizing Chryseobacterium sp. ISE14 that is a Biocontrol and Plant Growth-Promoting Rhizobacterium Isolated from Cucumber.</title>
        <authorList>
            <person name="Jeong J.-J."/>
            <person name="Sang M.K."/>
            <person name="Choi I.-G."/>
            <person name="Kim K.D."/>
        </authorList>
    </citation>
    <scope>NUCLEOTIDE SEQUENCE [LARGE SCALE GENOMIC DNA]</scope>
    <source>
        <strain evidence="3 4">ISE14</strain>
    </source>
</reference>
<feature type="chain" id="PRO_5016437358" evidence="1">
    <location>
        <begin position="24"/>
        <end position="315"/>
    </location>
</feature>
<proteinExistence type="predicted"/>
<name>A0A316XAY0_9FLAO</name>
<sequence length="315" mass="33833">MKAIRKISIASMLCLTLFTVVTMSCREENEPPTIQEIQGDSHQTAKTRYVEVKGNTFAYRILGKDQGIPIVLLPGLGGSMDDWDPAVTDGLAQKCKVILFDNKGVAASKGVTPNTIQGMADDAIDFIKALNLSKVNIMGFSMGGFVAQRVVLTEPSLINKVILTGTGPKGAIGLSNLPNIIAGTAGLSAEESFLKFGFTSSAESIAAGKAAYARVQRRTTDRDLPLSDATSNSQFTAVLSWAQPDANALNEIKNIQQPVLIAHGENDLPVSVQNAKNMHQNIEHSELVIFPDSGHASFFQNHEVFVTEVNAFLSK</sequence>
<dbReference type="GO" id="GO:0047372">
    <property type="term" value="F:monoacylglycerol lipase activity"/>
    <property type="evidence" value="ECO:0007669"/>
    <property type="project" value="TreeGrafter"/>
</dbReference>
<feature type="signal peptide" evidence="1">
    <location>
        <begin position="1"/>
        <end position="23"/>
    </location>
</feature>
<dbReference type="PANTHER" id="PTHR43798:SF5">
    <property type="entry name" value="MONOACYLGLYCEROL LIPASE ABHD6"/>
    <property type="match status" value="1"/>
</dbReference>
<protein>
    <submittedName>
        <fullName evidence="3">Alpha/beta hydrolase</fullName>
    </submittedName>
</protein>
<dbReference type="GO" id="GO:0016020">
    <property type="term" value="C:membrane"/>
    <property type="evidence" value="ECO:0007669"/>
    <property type="project" value="TreeGrafter"/>
</dbReference>
<dbReference type="SUPFAM" id="SSF53474">
    <property type="entry name" value="alpha/beta-Hydrolases"/>
    <property type="match status" value="1"/>
</dbReference>
<dbReference type="InterPro" id="IPR050266">
    <property type="entry name" value="AB_hydrolase_sf"/>
</dbReference>
<comment type="caution">
    <text evidence="3">The sequence shown here is derived from an EMBL/GenBank/DDBJ whole genome shotgun (WGS) entry which is preliminary data.</text>
</comment>
<accession>A0A316XAY0</accession>
<feature type="domain" description="AB hydrolase-1" evidence="2">
    <location>
        <begin position="69"/>
        <end position="301"/>
    </location>
</feature>
<keyword evidence="3" id="KW-0378">Hydrolase</keyword>
<dbReference type="InterPro" id="IPR029058">
    <property type="entry name" value="AB_hydrolase_fold"/>
</dbReference>
<evidence type="ECO:0000313" key="4">
    <source>
        <dbReference type="Proteomes" id="UP000236594"/>
    </source>
</evidence>
<dbReference type="Proteomes" id="UP000236594">
    <property type="component" value="Unassembled WGS sequence"/>
</dbReference>
<dbReference type="Gene3D" id="3.40.50.1820">
    <property type="entry name" value="alpha/beta hydrolase"/>
    <property type="match status" value="1"/>
</dbReference>
<evidence type="ECO:0000256" key="1">
    <source>
        <dbReference type="SAM" id="SignalP"/>
    </source>
</evidence>
<evidence type="ECO:0000259" key="2">
    <source>
        <dbReference type="Pfam" id="PF00561"/>
    </source>
</evidence>
<organism evidence="3 4">
    <name type="scientific">Chryseobacterium phosphatilyticum</name>
    <dbReference type="NCBI Taxonomy" id="475075"/>
    <lineage>
        <taxon>Bacteria</taxon>
        <taxon>Pseudomonadati</taxon>
        <taxon>Bacteroidota</taxon>
        <taxon>Flavobacteriia</taxon>
        <taxon>Flavobacteriales</taxon>
        <taxon>Weeksellaceae</taxon>
        <taxon>Chryseobacterium group</taxon>
        <taxon>Chryseobacterium</taxon>
    </lineage>
</organism>
<keyword evidence="4" id="KW-1185">Reference proteome</keyword>
<dbReference type="PROSITE" id="PS51257">
    <property type="entry name" value="PROKAR_LIPOPROTEIN"/>
    <property type="match status" value="1"/>
</dbReference>
<dbReference type="InterPro" id="IPR000073">
    <property type="entry name" value="AB_hydrolase_1"/>
</dbReference>
<dbReference type="Pfam" id="PF00561">
    <property type="entry name" value="Abhydrolase_1"/>
    <property type="match status" value="1"/>
</dbReference>
<dbReference type="PANTHER" id="PTHR43798">
    <property type="entry name" value="MONOACYLGLYCEROL LIPASE"/>
    <property type="match status" value="1"/>
</dbReference>
<gene>
    <name evidence="3" type="ORF">C1631_015395</name>
</gene>
<dbReference type="PRINTS" id="PR00111">
    <property type="entry name" value="ABHYDROLASE"/>
</dbReference>
<dbReference type="OrthoDB" id="9773293at2"/>
<dbReference type="GO" id="GO:0046464">
    <property type="term" value="P:acylglycerol catabolic process"/>
    <property type="evidence" value="ECO:0007669"/>
    <property type="project" value="TreeGrafter"/>
</dbReference>
<dbReference type="AlphaFoldDB" id="A0A316XAY0"/>